<dbReference type="AlphaFoldDB" id="A0A933MKE6"/>
<gene>
    <name evidence="5" type="ORF">HY768_05505</name>
</gene>
<evidence type="ECO:0000313" key="6">
    <source>
        <dbReference type="Proteomes" id="UP000736328"/>
    </source>
</evidence>
<dbReference type="Gene3D" id="3.40.50.1460">
    <property type="match status" value="1"/>
</dbReference>
<name>A0A933MKE6_UNCT6</name>
<proteinExistence type="predicted"/>
<dbReference type="Pfam" id="PF08126">
    <property type="entry name" value="Propeptide_C25"/>
    <property type="match status" value="1"/>
</dbReference>
<dbReference type="SUPFAM" id="SSF110296">
    <property type="entry name" value="Oligoxyloglucan reducing end-specific cellobiohydrolase"/>
    <property type="match status" value="1"/>
</dbReference>
<dbReference type="Gene3D" id="2.60.40.3800">
    <property type="match status" value="1"/>
</dbReference>
<dbReference type="EMBL" id="JACQXR010000069">
    <property type="protein sequence ID" value="MBI4726665.1"/>
    <property type="molecule type" value="Genomic_DNA"/>
</dbReference>
<accession>A0A933MKE6</accession>
<dbReference type="InterPro" id="IPR029031">
    <property type="entry name" value="Gingipain_N_sf"/>
</dbReference>
<dbReference type="InterPro" id="IPR038490">
    <property type="entry name" value="Gingipain_propep_sf"/>
</dbReference>
<dbReference type="InterPro" id="IPR001769">
    <property type="entry name" value="Gingipain"/>
</dbReference>
<evidence type="ECO:0000259" key="4">
    <source>
        <dbReference type="Pfam" id="PF08126"/>
    </source>
</evidence>
<dbReference type="SUPFAM" id="SSF52129">
    <property type="entry name" value="Caspase-like"/>
    <property type="match status" value="1"/>
</dbReference>
<feature type="domain" description="Gingipain propeptide" evidence="4">
    <location>
        <begin position="40"/>
        <end position="204"/>
    </location>
</feature>
<feature type="signal peptide" evidence="2">
    <location>
        <begin position="1"/>
        <end position="20"/>
    </location>
</feature>
<feature type="domain" description="Gingipain" evidence="3">
    <location>
        <begin position="227"/>
        <end position="610"/>
    </location>
</feature>
<reference evidence="5" key="1">
    <citation type="submission" date="2020-07" db="EMBL/GenBank/DDBJ databases">
        <title>Huge and variable diversity of episymbiotic CPR bacteria and DPANN archaea in groundwater ecosystems.</title>
        <authorList>
            <person name="He C.Y."/>
            <person name="Keren R."/>
            <person name="Whittaker M."/>
            <person name="Farag I.F."/>
            <person name="Doudna J."/>
            <person name="Cate J.H.D."/>
            <person name="Banfield J.F."/>
        </authorList>
    </citation>
    <scope>NUCLEOTIDE SEQUENCE</scope>
    <source>
        <strain evidence="5">NC_groundwater_1520_Pr4_B-0.1um_53_5</strain>
    </source>
</reference>
<evidence type="ECO:0000313" key="5">
    <source>
        <dbReference type="EMBL" id="MBI4726665.1"/>
    </source>
</evidence>
<protein>
    <recommendedName>
        <fullName evidence="7">Gingipain domain-containing protein</fullName>
    </recommendedName>
</protein>
<comment type="caution">
    <text evidence="5">The sequence shown here is derived from an EMBL/GenBank/DDBJ whole genome shotgun (WGS) entry which is preliminary data.</text>
</comment>
<dbReference type="Proteomes" id="UP000736328">
    <property type="component" value="Unassembled WGS sequence"/>
</dbReference>
<evidence type="ECO:0008006" key="7">
    <source>
        <dbReference type="Google" id="ProtNLM"/>
    </source>
</evidence>
<dbReference type="GO" id="GO:0004197">
    <property type="term" value="F:cysteine-type endopeptidase activity"/>
    <property type="evidence" value="ECO:0007669"/>
    <property type="project" value="InterPro"/>
</dbReference>
<organism evidence="5 6">
    <name type="scientific">candidate division TA06 bacterium</name>
    <dbReference type="NCBI Taxonomy" id="2250710"/>
    <lineage>
        <taxon>Bacteria</taxon>
        <taxon>Bacteria division TA06</taxon>
    </lineage>
</organism>
<feature type="chain" id="PRO_5036836774" description="Gingipain domain-containing protein" evidence="2">
    <location>
        <begin position="21"/>
        <end position="922"/>
    </location>
</feature>
<dbReference type="InterPro" id="IPR029030">
    <property type="entry name" value="Caspase-like_dom_sf"/>
</dbReference>
<dbReference type="Pfam" id="PF01364">
    <property type="entry name" value="Peptidase_C25"/>
    <property type="match status" value="1"/>
</dbReference>
<dbReference type="GO" id="GO:0006508">
    <property type="term" value="P:proteolysis"/>
    <property type="evidence" value="ECO:0007669"/>
    <property type="project" value="InterPro"/>
</dbReference>
<evidence type="ECO:0000259" key="3">
    <source>
        <dbReference type="Pfam" id="PF01364"/>
    </source>
</evidence>
<keyword evidence="1 2" id="KW-0732">Signal</keyword>
<sequence>MKKAIGFILLAATCAAQVWAGEITRTISYSAADLKFSKAGVYDYVEIKGARSADIVVRPALPVAMQVLSIPSGAKATSVEVVSFQKTLLTGVYNIFPSQPEVPLSIDPSLIVWNPPDTAIYNLNTEYPVQIAALTGNGNMCGYSLGEVALRPLHYIPATGKLVLYTNITYKITYVAGTAENVASELQKNTFGHMVKNMVVNPEAVDAQSPLINKTLSAKLPPGNYPYVIITKPPMDTVFQRLASWKTKKGVPGTVVSVDWIAGNYSGYDLSEKVRNFIKDARSTWSTMYVLLGGQGDDTHPSENIIPARHVFYLRTQEEPSWRNDQDSIPCDLYYAGISGTGNWDANNNHVWGELSDGADLYPDIFVGRAPVVNIAQAQNIVYKILKYEKCPPGDYIKKIILPTTSYLSTDYDETLSQEAIAAMVSQDWTITKLYYNQTPFTQEQMIQLFNEGYGLSHWVGHGLEDLIRIRYKLPAINLTNDDADTLQNGDRTGIANAISCFSGAMDPLWNDDCLADHLINKVGGGTVGAIMNSRFGWGAPTTGKMGSSELLDVEIFNKIFNTPDSCKIGVALAASKTRWAPYADNPDIQYAQMRWCLYELNLFGDPEMPVWVNSAPYYTMACPETVLVGDADLPMSVLWNNTKATMPAAGACVKVYLNGVVVGTDTTDAAGAGILHLTTASTNDVVEIAVWDDGLLVCSDMCKVVSPRLNTSLRDIQVIKGNGDQYSLAWAVGDNGRIKKITVLNSKQTITDINVGITGFDQTKYDFKGLSFPDSMNGWVVGYKNSEKDKYRGVILNTANGGGNWSVRYSSDAGVGGILGGTSDSLTPFLKVKMTFYNSQYRGYISCGKGYILRWNPVYKRWEPKRPSTNSADSLTIWYNGLWMKPGDPNYLWASGDERNLFVKTTNGGGSWTCDSTLAFS</sequence>
<dbReference type="InterPro" id="IPR012600">
    <property type="entry name" value="Propeptide_C25"/>
</dbReference>
<dbReference type="Gene3D" id="3.40.50.10390">
    <property type="entry name" value="Gingipain r, domain 1"/>
    <property type="match status" value="1"/>
</dbReference>
<evidence type="ECO:0000256" key="2">
    <source>
        <dbReference type="SAM" id="SignalP"/>
    </source>
</evidence>
<evidence type="ECO:0000256" key="1">
    <source>
        <dbReference type="ARBA" id="ARBA00022729"/>
    </source>
</evidence>